<dbReference type="EMBL" id="MFKV01000015">
    <property type="protein sequence ID" value="OGG50293.1"/>
    <property type="molecule type" value="Genomic_DNA"/>
</dbReference>
<evidence type="ECO:0008006" key="3">
    <source>
        <dbReference type="Google" id="ProtNLM"/>
    </source>
</evidence>
<name>A0A1F6CM22_9BACT</name>
<organism evidence="1 2">
    <name type="scientific">Candidatus Kaiserbacteria bacterium RIFCSPHIGHO2_01_FULL_54_36</name>
    <dbReference type="NCBI Taxonomy" id="1798482"/>
    <lineage>
        <taxon>Bacteria</taxon>
        <taxon>Candidatus Kaiseribacteriota</taxon>
    </lineage>
</organism>
<evidence type="ECO:0000313" key="2">
    <source>
        <dbReference type="Proteomes" id="UP000178370"/>
    </source>
</evidence>
<accession>A0A1F6CM22</accession>
<sequence>MMPLPLISQRMFILAGISLAALAVAGIFLYQAFASPLSYSGRQGWSSSDPGKTYLSAAEAAAATSEEEPPMLEVHIANNGLVLLRGAHVISRSGSLIRVKMAWGSSDFVWAIQTGPGTKFFTAEGEKGALMDISIGDSITATGKIVRSGNEPMIDAEFVRE</sequence>
<dbReference type="AlphaFoldDB" id="A0A1F6CM22"/>
<evidence type="ECO:0000313" key="1">
    <source>
        <dbReference type="EMBL" id="OGG50293.1"/>
    </source>
</evidence>
<dbReference type="Proteomes" id="UP000178370">
    <property type="component" value="Unassembled WGS sequence"/>
</dbReference>
<protein>
    <recommendedName>
        <fullName evidence="3">DUF5666 domain-containing protein</fullName>
    </recommendedName>
</protein>
<comment type="caution">
    <text evidence="1">The sequence shown here is derived from an EMBL/GenBank/DDBJ whole genome shotgun (WGS) entry which is preliminary data.</text>
</comment>
<gene>
    <name evidence="1" type="ORF">A2763_01355</name>
</gene>
<reference evidence="1 2" key="1">
    <citation type="journal article" date="2016" name="Nat. Commun.">
        <title>Thousands of microbial genomes shed light on interconnected biogeochemical processes in an aquifer system.</title>
        <authorList>
            <person name="Anantharaman K."/>
            <person name="Brown C.T."/>
            <person name="Hug L.A."/>
            <person name="Sharon I."/>
            <person name="Castelle C.J."/>
            <person name="Probst A.J."/>
            <person name="Thomas B.C."/>
            <person name="Singh A."/>
            <person name="Wilkins M.J."/>
            <person name="Karaoz U."/>
            <person name="Brodie E.L."/>
            <person name="Williams K.H."/>
            <person name="Hubbard S.S."/>
            <person name="Banfield J.F."/>
        </authorList>
    </citation>
    <scope>NUCLEOTIDE SEQUENCE [LARGE SCALE GENOMIC DNA]</scope>
</reference>
<proteinExistence type="predicted"/>